<organism evidence="1 2">
    <name type="scientific">Symbiodinium natans</name>
    <dbReference type="NCBI Taxonomy" id="878477"/>
    <lineage>
        <taxon>Eukaryota</taxon>
        <taxon>Sar</taxon>
        <taxon>Alveolata</taxon>
        <taxon>Dinophyceae</taxon>
        <taxon>Suessiales</taxon>
        <taxon>Symbiodiniaceae</taxon>
        <taxon>Symbiodinium</taxon>
    </lineage>
</organism>
<comment type="caution">
    <text evidence="1">The sequence shown here is derived from an EMBL/GenBank/DDBJ whole genome shotgun (WGS) entry which is preliminary data.</text>
</comment>
<sequence>MEAKVVSRAITKGGVFFAEITALLDVGELGTVVGPARRNRQEALKDCLELRKVAAKCTDDPKLLQVKTRKEELEDITWTVKDLGGRLLDGAEGPPPGYKTPSWMPSAVQGPPLGYVSPGKYREPVKPAKEENSVYGFKTKKLVVEFPDADIRELAPSGDWEGKAKVALQQAQGLWGFGDSFGVEDHSKGPLKHRELRGVET</sequence>
<protein>
    <submittedName>
        <fullName evidence="1">Uncharacterized protein</fullName>
    </submittedName>
</protein>
<dbReference type="OrthoDB" id="430407at2759"/>
<dbReference type="AlphaFoldDB" id="A0A812SV41"/>
<dbReference type="EMBL" id="CAJNDS010002475">
    <property type="protein sequence ID" value="CAE7490826.1"/>
    <property type="molecule type" value="Genomic_DNA"/>
</dbReference>
<name>A0A812SV41_9DINO</name>
<keyword evidence="2" id="KW-1185">Reference proteome</keyword>
<accession>A0A812SV41</accession>
<evidence type="ECO:0000313" key="2">
    <source>
        <dbReference type="Proteomes" id="UP000604046"/>
    </source>
</evidence>
<gene>
    <name evidence="1" type="ORF">SNAT2548_LOCUS27521</name>
</gene>
<dbReference type="Proteomes" id="UP000604046">
    <property type="component" value="Unassembled WGS sequence"/>
</dbReference>
<proteinExistence type="predicted"/>
<evidence type="ECO:0000313" key="1">
    <source>
        <dbReference type="EMBL" id="CAE7490826.1"/>
    </source>
</evidence>
<reference evidence="1" key="1">
    <citation type="submission" date="2021-02" db="EMBL/GenBank/DDBJ databases">
        <authorList>
            <person name="Dougan E. K."/>
            <person name="Rhodes N."/>
            <person name="Thang M."/>
            <person name="Chan C."/>
        </authorList>
    </citation>
    <scope>NUCLEOTIDE SEQUENCE</scope>
</reference>